<dbReference type="InterPro" id="IPR053181">
    <property type="entry name" value="EcdB-like_regulator"/>
</dbReference>
<gene>
    <name evidence="1" type="ORF">ColLi_09800</name>
</gene>
<dbReference type="Proteomes" id="UP001055172">
    <property type="component" value="Unassembled WGS sequence"/>
</dbReference>
<name>A0AA37GU01_9PEZI</name>
<dbReference type="AlphaFoldDB" id="A0AA37GU01"/>
<keyword evidence="2" id="KW-1185">Reference proteome</keyword>
<evidence type="ECO:0000313" key="1">
    <source>
        <dbReference type="EMBL" id="GJC86962.1"/>
    </source>
</evidence>
<comment type="caution">
    <text evidence="1">The sequence shown here is derived from an EMBL/GenBank/DDBJ whole genome shotgun (WGS) entry which is preliminary data.</text>
</comment>
<evidence type="ECO:0000313" key="2">
    <source>
        <dbReference type="Proteomes" id="UP001055172"/>
    </source>
</evidence>
<protein>
    <submittedName>
        <fullName evidence="1">Uncharacterized protein</fullName>
    </submittedName>
</protein>
<organism evidence="1 2">
    <name type="scientific">Colletotrichum liriopes</name>
    <dbReference type="NCBI Taxonomy" id="708192"/>
    <lineage>
        <taxon>Eukaryota</taxon>
        <taxon>Fungi</taxon>
        <taxon>Dikarya</taxon>
        <taxon>Ascomycota</taxon>
        <taxon>Pezizomycotina</taxon>
        <taxon>Sordariomycetes</taxon>
        <taxon>Hypocreomycetidae</taxon>
        <taxon>Glomerellales</taxon>
        <taxon>Glomerellaceae</taxon>
        <taxon>Colletotrichum</taxon>
        <taxon>Colletotrichum spaethianum species complex</taxon>
    </lineage>
</organism>
<dbReference type="EMBL" id="BPPX01000024">
    <property type="protein sequence ID" value="GJC86962.1"/>
    <property type="molecule type" value="Genomic_DNA"/>
</dbReference>
<accession>A0AA37GU01</accession>
<proteinExistence type="predicted"/>
<dbReference type="PANTHER" id="PTHR47785:SF6">
    <property type="entry name" value="ZN(II)2CYS6 TRANSCRIPTION FACTOR (EUROFUNG)"/>
    <property type="match status" value="1"/>
</dbReference>
<dbReference type="PANTHER" id="PTHR47785">
    <property type="entry name" value="ZN(II)2CYS6 TRANSCRIPTION FACTOR (EUROFUNG)-RELATED-RELATED"/>
    <property type="match status" value="1"/>
</dbReference>
<reference evidence="1 2" key="1">
    <citation type="submission" date="2021-07" db="EMBL/GenBank/DDBJ databases">
        <title>Genome data of Colletotrichum spaethianum.</title>
        <authorList>
            <person name="Utami Y.D."/>
            <person name="Hiruma K."/>
        </authorList>
    </citation>
    <scope>NUCLEOTIDE SEQUENCE [LARGE SCALE GENOMIC DNA]</scope>
    <source>
        <strain evidence="1 2">MAFF 242679</strain>
    </source>
</reference>
<sequence length="260" mass="30094">MPQFPDYVTTTNELLRVQMYNDRMSHFGEIFVYQISLRNLAVEIHDGLEQGYLSWDRDLASTVYSAPELQPSGQSFYVQSMYAAEAMDGLHPAPMTNFIGPDMANPNANIGYPNSDDVLLAVMRSRYYYLEYLLYRPFAYKVLHEHPDNLTEADLSATTRFLHACVLWPVMVPPTSQHKRMIPCLYFWSQNILGALIILHLSLVNPMLSNIRQSHCRQGYEQEAELTVEWGIAWIRDLKDTDRTAQWCWTILKGLYRLDG</sequence>